<keyword evidence="3" id="KW-0326">Glycosidase</keyword>
<evidence type="ECO:0000313" key="4">
    <source>
        <dbReference type="Proteomes" id="UP000296352"/>
    </source>
</evidence>
<keyword evidence="1" id="KW-0862">Zinc</keyword>
<proteinExistence type="predicted"/>
<dbReference type="InterPro" id="IPR005019">
    <property type="entry name" value="Adenine_glyco"/>
</dbReference>
<keyword evidence="4" id="KW-1185">Reference proteome</keyword>
<dbReference type="PANTHER" id="PTHR30037:SF4">
    <property type="entry name" value="DNA-3-METHYLADENINE GLYCOSYLASE I"/>
    <property type="match status" value="1"/>
</dbReference>
<accession>A0A4P7QEK1</accession>
<evidence type="ECO:0000256" key="2">
    <source>
        <dbReference type="SAM" id="MobiDB-lite"/>
    </source>
</evidence>
<dbReference type="EC" id="3.2.2.20" evidence="3"/>
<keyword evidence="1" id="KW-0479">Metal-binding</keyword>
<dbReference type="RefSeq" id="WP_425456198.1">
    <property type="nucleotide sequence ID" value="NZ_CP039247.1"/>
</dbReference>
<keyword evidence="3" id="KW-0378">Hydrolase</keyword>
<protein>
    <submittedName>
        <fullName evidence="3">DNA-3-methyladenine glycosylase 1</fullName>
        <ecNumber evidence="3">3.2.2.20</ecNumber>
    </submittedName>
</protein>
<name>A0A4P7QEK1_9CORY</name>
<dbReference type="InterPro" id="IPR052891">
    <property type="entry name" value="DNA-3mA_glycosylase"/>
</dbReference>
<dbReference type="InterPro" id="IPR011257">
    <property type="entry name" value="DNA_glycosylase"/>
</dbReference>
<dbReference type="Gene3D" id="1.10.340.30">
    <property type="entry name" value="Hypothetical protein, domain 2"/>
    <property type="match status" value="1"/>
</dbReference>
<evidence type="ECO:0000256" key="1">
    <source>
        <dbReference type="PIRSR" id="PIRSR605019-1"/>
    </source>
</evidence>
<dbReference type="AlphaFoldDB" id="A0A4P7QEK1"/>
<dbReference type="Proteomes" id="UP000296352">
    <property type="component" value="Chromosome"/>
</dbReference>
<dbReference type="SUPFAM" id="SSF48150">
    <property type="entry name" value="DNA-glycosylase"/>
    <property type="match status" value="1"/>
</dbReference>
<dbReference type="PANTHER" id="PTHR30037">
    <property type="entry name" value="DNA-3-METHYLADENINE GLYCOSYLASE 1"/>
    <property type="match status" value="1"/>
</dbReference>
<dbReference type="EMBL" id="CP039247">
    <property type="protein sequence ID" value="QCB28045.1"/>
    <property type="molecule type" value="Genomic_DNA"/>
</dbReference>
<sequence>MNTQKNTFKNHQAASSATMASPTRTPGAGPVVCEDGLARTPWAAGSAQLRDYYDNEWGIPVHDEAGLFERICLESFQAGLSWALILRKREAFRTLFHGFDPDQVAGMTETEIDMLSANPAIIRNRRKVEAAVTNARATVALREEGGLDELIWSFIPDATPTPSVVEEVPTHSPESAALSRALKKAGFVFVGPTTCYALMEAIGMVDTHLMGSYRRGCSGLWPE</sequence>
<organism evidence="3 4">
    <name type="scientific">Corynebacterium endometrii</name>
    <dbReference type="NCBI Taxonomy" id="2488819"/>
    <lineage>
        <taxon>Bacteria</taxon>
        <taxon>Bacillati</taxon>
        <taxon>Actinomycetota</taxon>
        <taxon>Actinomycetes</taxon>
        <taxon>Mycobacteriales</taxon>
        <taxon>Corynebacteriaceae</taxon>
        <taxon>Corynebacterium</taxon>
    </lineage>
</organism>
<evidence type="ECO:0000313" key="3">
    <source>
        <dbReference type="EMBL" id="QCB28045.1"/>
    </source>
</evidence>
<dbReference type="KEGG" id="cee:CENDO_03760"/>
<dbReference type="GO" id="GO:0006284">
    <property type="term" value="P:base-excision repair"/>
    <property type="evidence" value="ECO:0007669"/>
    <property type="project" value="InterPro"/>
</dbReference>
<dbReference type="Pfam" id="PF03352">
    <property type="entry name" value="Adenine_glyco"/>
    <property type="match status" value="1"/>
</dbReference>
<dbReference type="GO" id="GO:0008725">
    <property type="term" value="F:DNA-3-methyladenine glycosylase activity"/>
    <property type="evidence" value="ECO:0007669"/>
    <property type="project" value="UniProtKB-EC"/>
</dbReference>
<feature type="binding site" evidence="1">
    <location>
        <position position="208"/>
    </location>
    <ligand>
        <name>Zn(2+)</name>
        <dbReference type="ChEBI" id="CHEBI:29105"/>
    </ligand>
</feature>
<gene>
    <name evidence="3" type="primary">tag</name>
    <name evidence="3" type="ORF">CENDO_03760</name>
</gene>
<dbReference type="GO" id="GO:0046872">
    <property type="term" value="F:metal ion binding"/>
    <property type="evidence" value="ECO:0007669"/>
    <property type="project" value="UniProtKB-KW"/>
</dbReference>
<feature type="compositionally biased region" description="Polar residues" evidence="2">
    <location>
        <begin position="1"/>
        <end position="24"/>
    </location>
</feature>
<reference evidence="3 4" key="1">
    <citation type="submission" date="2019-04" db="EMBL/GenBank/DDBJ databases">
        <title>Corynebacterium endometrii sp. nov., isolated from the uterus of a cow with endometritis.</title>
        <authorList>
            <person name="Ballas P."/>
            <person name="Ruckert C."/>
            <person name="Wagener K."/>
            <person name="Drillich M."/>
            <person name="Kaempfer P."/>
            <person name="Busse H.-J."/>
            <person name="Ehling-Schulz M."/>
        </authorList>
    </citation>
    <scope>NUCLEOTIDE SEQUENCE [LARGE SCALE GENOMIC DNA]</scope>
    <source>
        <strain evidence="3 4">LMM-1653</strain>
    </source>
</reference>
<feature type="region of interest" description="Disordered" evidence="2">
    <location>
        <begin position="1"/>
        <end position="30"/>
    </location>
</feature>